<feature type="region of interest" description="Disordered" evidence="1">
    <location>
        <begin position="87"/>
        <end position="109"/>
    </location>
</feature>
<dbReference type="AlphaFoldDB" id="A0AA39YRN5"/>
<dbReference type="Proteomes" id="UP001174936">
    <property type="component" value="Unassembled WGS sequence"/>
</dbReference>
<evidence type="ECO:0000313" key="3">
    <source>
        <dbReference type="Proteomes" id="UP001174936"/>
    </source>
</evidence>
<organism evidence="2 3">
    <name type="scientific">Cercophora newfieldiana</name>
    <dbReference type="NCBI Taxonomy" id="92897"/>
    <lineage>
        <taxon>Eukaryota</taxon>
        <taxon>Fungi</taxon>
        <taxon>Dikarya</taxon>
        <taxon>Ascomycota</taxon>
        <taxon>Pezizomycotina</taxon>
        <taxon>Sordariomycetes</taxon>
        <taxon>Sordariomycetidae</taxon>
        <taxon>Sordariales</taxon>
        <taxon>Lasiosphaeriaceae</taxon>
        <taxon>Cercophora</taxon>
    </lineage>
</organism>
<evidence type="ECO:0000256" key="1">
    <source>
        <dbReference type="SAM" id="MobiDB-lite"/>
    </source>
</evidence>
<dbReference type="EMBL" id="JAULSV010000001">
    <property type="protein sequence ID" value="KAK0657393.1"/>
    <property type="molecule type" value="Genomic_DNA"/>
</dbReference>
<reference evidence="2" key="1">
    <citation type="submission" date="2023-06" db="EMBL/GenBank/DDBJ databases">
        <title>Genome-scale phylogeny and comparative genomics of the fungal order Sordariales.</title>
        <authorList>
            <consortium name="Lawrence Berkeley National Laboratory"/>
            <person name="Hensen N."/>
            <person name="Bonometti L."/>
            <person name="Westerberg I."/>
            <person name="Brannstrom I.O."/>
            <person name="Guillou S."/>
            <person name="Cros-Aarteil S."/>
            <person name="Calhoun S."/>
            <person name="Haridas S."/>
            <person name="Kuo A."/>
            <person name="Mondo S."/>
            <person name="Pangilinan J."/>
            <person name="Riley R."/>
            <person name="Labutti K."/>
            <person name="Andreopoulos B."/>
            <person name="Lipzen A."/>
            <person name="Chen C."/>
            <person name="Yanf M."/>
            <person name="Daum C."/>
            <person name="Ng V."/>
            <person name="Clum A."/>
            <person name="Steindorff A."/>
            <person name="Ohm R."/>
            <person name="Martin F."/>
            <person name="Silar P."/>
            <person name="Natvig D."/>
            <person name="Lalanne C."/>
            <person name="Gautier V."/>
            <person name="Ament-Velasquez S.L."/>
            <person name="Kruys A."/>
            <person name="Hutchinson M.I."/>
            <person name="Powell A.J."/>
            <person name="Barry K."/>
            <person name="Miller A.N."/>
            <person name="Grigoriev I.V."/>
            <person name="Debuchy R."/>
            <person name="Gladieux P."/>
            <person name="Thoren M.H."/>
            <person name="Johannesson H."/>
        </authorList>
    </citation>
    <scope>NUCLEOTIDE SEQUENCE</scope>
    <source>
        <strain evidence="2">SMH2532-1</strain>
    </source>
</reference>
<comment type="caution">
    <text evidence="2">The sequence shown here is derived from an EMBL/GenBank/DDBJ whole genome shotgun (WGS) entry which is preliminary data.</text>
</comment>
<sequence>MTGVKVVESKGVVRSSRCEGGMSIIAPVRHLHRSTSSTERPPTLFPSPNKHREPLWTSTVEMTQVSVEISAAASRLGQAGLRRVLGSGSGNGITRAISGLDRTGRTGGP</sequence>
<name>A0AA39YRN5_9PEZI</name>
<feature type="region of interest" description="Disordered" evidence="1">
    <location>
        <begin position="29"/>
        <end position="52"/>
    </location>
</feature>
<evidence type="ECO:0000313" key="2">
    <source>
        <dbReference type="EMBL" id="KAK0657393.1"/>
    </source>
</evidence>
<accession>A0AA39YRN5</accession>
<keyword evidence="3" id="KW-1185">Reference proteome</keyword>
<protein>
    <submittedName>
        <fullName evidence="2">Uncharacterized protein</fullName>
    </submittedName>
</protein>
<gene>
    <name evidence="2" type="ORF">B0T16DRAFT_59668</name>
</gene>
<proteinExistence type="predicted"/>